<dbReference type="PROSITE" id="PS00195">
    <property type="entry name" value="GLUTAREDOXIN_1"/>
    <property type="match status" value="1"/>
</dbReference>
<feature type="domain" description="GST N-terminal" evidence="1">
    <location>
        <begin position="2"/>
        <end position="83"/>
    </location>
</feature>
<evidence type="ECO:0000313" key="2">
    <source>
        <dbReference type="EMBL" id="WPU64894.1"/>
    </source>
</evidence>
<keyword evidence="3" id="KW-1185">Reference proteome</keyword>
<dbReference type="SUPFAM" id="SSF52833">
    <property type="entry name" value="Thioredoxin-like"/>
    <property type="match status" value="1"/>
</dbReference>
<gene>
    <name evidence="2" type="ORF">SOO65_19550</name>
</gene>
<name>A0AAX4HNQ1_9BACT</name>
<evidence type="ECO:0000313" key="3">
    <source>
        <dbReference type="Proteomes" id="UP001324634"/>
    </source>
</evidence>
<sequence>MKKLELYFFPQCPYCQIVESALRVTGLENSVTYYDIHDEPHRKEELIKMTGRGTVPCLVIDGKPMHESRDIADWLHKYAKEIAHGGDQVSGN</sequence>
<dbReference type="InterPro" id="IPR036249">
    <property type="entry name" value="Thioredoxin-like_sf"/>
</dbReference>
<dbReference type="InterPro" id="IPR011767">
    <property type="entry name" value="GLR_AS"/>
</dbReference>
<reference evidence="2 3" key="1">
    <citation type="submission" date="2023-11" db="EMBL/GenBank/DDBJ databases">
        <title>Peredibacter starrii A3.12.</title>
        <authorList>
            <person name="Mitchell R.J."/>
        </authorList>
    </citation>
    <scope>NUCLEOTIDE SEQUENCE [LARGE SCALE GENOMIC DNA]</scope>
    <source>
        <strain evidence="2 3">A3.12</strain>
    </source>
</reference>
<dbReference type="KEGG" id="psti:SOO65_19550"/>
<dbReference type="Gene3D" id="3.40.30.10">
    <property type="entry name" value="Glutaredoxin"/>
    <property type="match status" value="1"/>
</dbReference>
<dbReference type="InterPro" id="IPR004045">
    <property type="entry name" value="Glutathione_S-Trfase_N"/>
</dbReference>
<organism evidence="2 3">
    <name type="scientific">Peredibacter starrii</name>
    <dbReference type="NCBI Taxonomy" id="28202"/>
    <lineage>
        <taxon>Bacteria</taxon>
        <taxon>Pseudomonadati</taxon>
        <taxon>Bdellovibrionota</taxon>
        <taxon>Bacteriovoracia</taxon>
        <taxon>Bacteriovoracales</taxon>
        <taxon>Bacteriovoracaceae</taxon>
        <taxon>Peredibacter</taxon>
    </lineage>
</organism>
<dbReference type="Pfam" id="PF13417">
    <property type="entry name" value="GST_N_3"/>
    <property type="match status" value="1"/>
</dbReference>
<dbReference type="AlphaFoldDB" id="A0AAX4HNQ1"/>
<dbReference type="EMBL" id="CP139487">
    <property type="protein sequence ID" value="WPU64894.1"/>
    <property type="molecule type" value="Genomic_DNA"/>
</dbReference>
<accession>A0AAX4HNQ1</accession>
<dbReference type="PROSITE" id="PS51354">
    <property type="entry name" value="GLUTAREDOXIN_2"/>
    <property type="match status" value="1"/>
</dbReference>
<evidence type="ECO:0000259" key="1">
    <source>
        <dbReference type="PROSITE" id="PS50404"/>
    </source>
</evidence>
<dbReference type="RefSeq" id="WP_321394569.1">
    <property type="nucleotide sequence ID" value="NZ_CP139487.1"/>
</dbReference>
<dbReference type="Proteomes" id="UP001324634">
    <property type="component" value="Chromosome"/>
</dbReference>
<dbReference type="PROSITE" id="PS50404">
    <property type="entry name" value="GST_NTER"/>
    <property type="match status" value="1"/>
</dbReference>
<dbReference type="CDD" id="cd00570">
    <property type="entry name" value="GST_N_family"/>
    <property type="match status" value="1"/>
</dbReference>
<protein>
    <submittedName>
        <fullName evidence="2">Glutathione S-transferase N-terminal domain-containing protein</fullName>
    </submittedName>
</protein>
<proteinExistence type="predicted"/>